<comment type="caution">
    <text evidence="1">The sequence shown here is derived from an EMBL/GenBank/DDBJ whole genome shotgun (WGS) entry which is preliminary data.</text>
</comment>
<organism evidence="1">
    <name type="scientific">marine sediment metagenome</name>
    <dbReference type="NCBI Taxonomy" id="412755"/>
    <lineage>
        <taxon>unclassified sequences</taxon>
        <taxon>metagenomes</taxon>
        <taxon>ecological metagenomes</taxon>
    </lineage>
</organism>
<dbReference type="EMBL" id="BART01018231">
    <property type="protein sequence ID" value="GAG87556.1"/>
    <property type="molecule type" value="Genomic_DNA"/>
</dbReference>
<reference evidence="1" key="1">
    <citation type="journal article" date="2014" name="Front. Microbiol.">
        <title>High frequency of phylogenetically diverse reductive dehalogenase-homologous genes in deep subseafloor sedimentary metagenomes.</title>
        <authorList>
            <person name="Kawai M."/>
            <person name="Futagami T."/>
            <person name="Toyoda A."/>
            <person name="Takaki Y."/>
            <person name="Nishi S."/>
            <person name="Hori S."/>
            <person name="Arai W."/>
            <person name="Tsubouchi T."/>
            <person name="Morono Y."/>
            <person name="Uchiyama I."/>
            <person name="Ito T."/>
            <person name="Fujiyama A."/>
            <person name="Inagaki F."/>
            <person name="Takami H."/>
        </authorList>
    </citation>
    <scope>NUCLEOTIDE SEQUENCE</scope>
    <source>
        <strain evidence="1">Expedition CK06-06</strain>
    </source>
</reference>
<gene>
    <name evidence="1" type="ORF">S01H4_34454</name>
</gene>
<dbReference type="AlphaFoldDB" id="X1CTM0"/>
<feature type="non-terminal residue" evidence="1">
    <location>
        <position position="32"/>
    </location>
</feature>
<accession>X1CTM0</accession>
<proteinExistence type="predicted"/>
<evidence type="ECO:0000313" key="1">
    <source>
        <dbReference type="EMBL" id="GAG87556.1"/>
    </source>
</evidence>
<sequence>MEVWNNYKTGETLYFCAFLYNGNVQLTGGATA</sequence>
<name>X1CTM0_9ZZZZ</name>
<protein>
    <submittedName>
        <fullName evidence="1">Uncharacterized protein</fullName>
    </submittedName>
</protein>